<proteinExistence type="predicted"/>
<organism evidence="2 3">
    <name type="scientific">Kingella bonacorsii</name>
    <dbReference type="NCBI Taxonomy" id="2796361"/>
    <lineage>
        <taxon>Bacteria</taxon>
        <taxon>Pseudomonadati</taxon>
        <taxon>Pseudomonadota</taxon>
        <taxon>Betaproteobacteria</taxon>
        <taxon>Neisseriales</taxon>
        <taxon>Neisseriaceae</taxon>
        <taxon>Kingella</taxon>
    </lineage>
</organism>
<dbReference type="PROSITE" id="PS51257">
    <property type="entry name" value="PROKAR_LIPOPROTEIN"/>
    <property type="match status" value="1"/>
</dbReference>
<accession>A0ABS1BTK3</accession>
<dbReference type="EMBL" id="JAEHNZ010000002">
    <property type="protein sequence ID" value="MBK0396562.1"/>
    <property type="molecule type" value="Genomic_DNA"/>
</dbReference>
<sequence length="269" mass="29389">MMLKKATLVLFCVFSFSGCYRADNNQALRNQPAPPRTADYTLRLPEGWQQIATQTSQTYTSPIAFTPAQTKTVYYFANNGAATSAPSNEGYYRELLGKTAEGKRVVQDFYQSSQTPQTAPFVLEDDADIASFDSDVNNGRIVWFTRGGDVEEMGDYEKGKPIGATLGIRHGKAVLATEKTDNGTTVYTLDDNARMASALTERGNTTRAILFYSNGSAMFQGDIAADTGTFATTYCWNEAAQPIACDRIQNEVEAGLQQADSLARSLAHN</sequence>
<dbReference type="RefSeq" id="WP_200522614.1">
    <property type="nucleotide sequence ID" value="NZ_JAEHNZ010000002.1"/>
</dbReference>
<reference evidence="2 3" key="1">
    <citation type="journal article" date="2021" name="Pathogens">
        <title>Isolation and Characterization of Kingella bonacorsii sp. nov., A Novel Kingella Species Detected in a Stable Periodontitis Subject.</title>
        <authorList>
            <person name="Antezack A."/>
            <person name="Boxberger M."/>
            <person name="Rolland C."/>
            <person name="Monnet-Corti V."/>
            <person name="La Scola B."/>
        </authorList>
    </citation>
    <scope>NUCLEOTIDE SEQUENCE [LARGE SCALE GENOMIC DNA]</scope>
    <source>
        <strain evidence="2 3">Marseille-Q4569</strain>
    </source>
</reference>
<gene>
    <name evidence="2" type="ORF">JDW22_08250</name>
</gene>
<keyword evidence="3" id="KW-1185">Reference proteome</keyword>
<evidence type="ECO:0000313" key="2">
    <source>
        <dbReference type="EMBL" id="MBK0396562.1"/>
    </source>
</evidence>
<protein>
    <recommendedName>
        <fullName evidence="4">Lipoprotein</fullName>
    </recommendedName>
</protein>
<name>A0ABS1BTK3_9NEIS</name>
<dbReference type="Proteomes" id="UP000614058">
    <property type="component" value="Unassembled WGS sequence"/>
</dbReference>
<keyword evidence="1" id="KW-0732">Signal</keyword>
<feature type="chain" id="PRO_5045912521" description="Lipoprotein" evidence="1">
    <location>
        <begin position="23"/>
        <end position="269"/>
    </location>
</feature>
<evidence type="ECO:0008006" key="4">
    <source>
        <dbReference type="Google" id="ProtNLM"/>
    </source>
</evidence>
<evidence type="ECO:0000256" key="1">
    <source>
        <dbReference type="SAM" id="SignalP"/>
    </source>
</evidence>
<feature type="signal peptide" evidence="1">
    <location>
        <begin position="1"/>
        <end position="22"/>
    </location>
</feature>
<comment type="caution">
    <text evidence="2">The sequence shown here is derived from an EMBL/GenBank/DDBJ whole genome shotgun (WGS) entry which is preliminary data.</text>
</comment>
<evidence type="ECO:0000313" key="3">
    <source>
        <dbReference type="Proteomes" id="UP000614058"/>
    </source>
</evidence>